<evidence type="ECO:0000256" key="6">
    <source>
        <dbReference type="ARBA" id="ARBA00023136"/>
    </source>
</evidence>
<protein>
    <submittedName>
        <fullName evidence="13">Small-conductance mechanosensitive channel</fullName>
    </submittedName>
</protein>
<dbReference type="InterPro" id="IPR011014">
    <property type="entry name" value="MscS_channel_TM-2"/>
</dbReference>
<feature type="compositionally biased region" description="Acidic residues" evidence="7">
    <location>
        <begin position="795"/>
        <end position="813"/>
    </location>
</feature>
<dbReference type="Gene3D" id="1.10.287.1260">
    <property type="match status" value="1"/>
</dbReference>
<accession>A0A4R1NMH1</accession>
<feature type="chain" id="PRO_5020385774" evidence="9">
    <location>
        <begin position="24"/>
        <end position="813"/>
    </location>
</feature>
<comment type="caution">
    <text evidence="13">The sequence shown here is derived from an EMBL/GenBank/DDBJ whole genome shotgun (WGS) entry which is preliminary data.</text>
</comment>
<evidence type="ECO:0000313" key="13">
    <source>
        <dbReference type="EMBL" id="TCL09514.1"/>
    </source>
</evidence>
<keyword evidence="5 8" id="KW-1133">Transmembrane helix</keyword>
<evidence type="ECO:0000256" key="1">
    <source>
        <dbReference type="ARBA" id="ARBA00004651"/>
    </source>
</evidence>
<feature type="transmembrane region" description="Helical" evidence="8">
    <location>
        <begin position="548"/>
        <end position="571"/>
    </location>
</feature>
<dbReference type="InterPro" id="IPR022249">
    <property type="entry name" value="DUF3772"/>
</dbReference>
<evidence type="ECO:0000256" key="9">
    <source>
        <dbReference type="SAM" id="SignalP"/>
    </source>
</evidence>
<dbReference type="Pfam" id="PF21082">
    <property type="entry name" value="MS_channel_3rd"/>
    <property type="match status" value="1"/>
</dbReference>
<feature type="domain" description="DUF3772" evidence="11">
    <location>
        <begin position="121"/>
        <end position="171"/>
    </location>
</feature>
<dbReference type="Gene3D" id="2.30.30.60">
    <property type="match status" value="1"/>
</dbReference>
<dbReference type="SUPFAM" id="SSF82689">
    <property type="entry name" value="Mechanosensitive channel protein MscS (YggB), C-terminal domain"/>
    <property type="match status" value="1"/>
</dbReference>
<evidence type="ECO:0000259" key="10">
    <source>
        <dbReference type="Pfam" id="PF00924"/>
    </source>
</evidence>
<dbReference type="Proteomes" id="UP000295673">
    <property type="component" value="Unassembled WGS sequence"/>
</dbReference>
<feature type="signal peptide" evidence="9">
    <location>
        <begin position="1"/>
        <end position="23"/>
    </location>
</feature>
<dbReference type="PANTHER" id="PTHR30347:SF1">
    <property type="entry name" value="MECHANOSENSITIVE CHANNEL MSCK"/>
    <property type="match status" value="1"/>
</dbReference>
<dbReference type="AlphaFoldDB" id="A0A4R1NMH1"/>
<feature type="transmembrane region" description="Helical" evidence="8">
    <location>
        <begin position="350"/>
        <end position="370"/>
    </location>
</feature>
<dbReference type="Gene3D" id="3.30.70.100">
    <property type="match status" value="1"/>
</dbReference>
<keyword evidence="9" id="KW-0732">Signal</keyword>
<dbReference type="RefSeq" id="WP_132859549.1">
    <property type="nucleotide sequence ID" value="NZ_SMGR01000001.1"/>
</dbReference>
<proteinExistence type="inferred from homology"/>
<comment type="similarity">
    <text evidence="2">Belongs to the MscS (TC 1.A.23) family.</text>
</comment>
<dbReference type="InterPro" id="IPR006685">
    <property type="entry name" value="MscS_channel_2nd"/>
</dbReference>
<keyword evidence="6 8" id="KW-0472">Membrane</keyword>
<feature type="transmembrane region" description="Helical" evidence="8">
    <location>
        <begin position="274"/>
        <end position="293"/>
    </location>
</feature>
<evidence type="ECO:0000313" key="14">
    <source>
        <dbReference type="Proteomes" id="UP000295673"/>
    </source>
</evidence>
<dbReference type="OrthoDB" id="9799209at2"/>
<dbReference type="InterPro" id="IPR011066">
    <property type="entry name" value="MscS_channel_C_sf"/>
</dbReference>
<dbReference type="InterPro" id="IPR023408">
    <property type="entry name" value="MscS_beta-dom_sf"/>
</dbReference>
<evidence type="ECO:0000256" key="5">
    <source>
        <dbReference type="ARBA" id="ARBA00022989"/>
    </source>
</evidence>
<reference evidence="13 14" key="1">
    <citation type="submission" date="2019-03" db="EMBL/GenBank/DDBJ databases">
        <title>Genomic Encyclopedia of Archaeal and Bacterial Type Strains, Phase II (KMG-II): from individual species to whole genera.</title>
        <authorList>
            <person name="Goeker M."/>
        </authorList>
    </citation>
    <scope>NUCLEOTIDE SEQUENCE [LARGE SCALE GENOMIC DNA]</scope>
    <source>
        <strain evidence="13 14">DSM 26433</strain>
    </source>
</reference>
<dbReference type="InterPro" id="IPR010920">
    <property type="entry name" value="LSM_dom_sf"/>
</dbReference>
<comment type="subcellular location">
    <subcellularLocation>
        <location evidence="1">Cell membrane</location>
        <topology evidence="1">Multi-pass membrane protein</topology>
    </subcellularLocation>
</comment>
<evidence type="ECO:0000256" key="7">
    <source>
        <dbReference type="SAM" id="MobiDB-lite"/>
    </source>
</evidence>
<evidence type="ECO:0000256" key="8">
    <source>
        <dbReference type="SAM" id="Phobius"/>
    </source>
</evidence>
<dbReference type="SUPFAM" id="SSF82861">
    <property type="entry name" value="Mechanosensitive channel protein MscS (YggB), transmembrane region"/>
    <property type="match status" value="1"/>
</dbReference>
<dbReference type="Pfam" id="PF00924">
    <property type="entry name" value="MS_channel_2nd"/>
    <property type="match status" value="1"/>
</dbReference>
<evidence type="ECO:0000256" key="3">
    <source>
        <dbReference type="ARBA" id="ARBA00022475"/>
    </source>
</evidence>
<gene>
    <name evidence="13" type="ORF">BXY66_1564</name>
</gene>
<dbReference type="GO" id="GO:0005886">
    <property type="term" value="C:plasma membrane"/>
    <property type="evidence" value="ECO:0007669"/>
    <property type="project" value="UniProtKB-SubCell"/>
</dbReference>
<sequence>MQAIVRLVAICATLMLWSVTAGFAQTSPPDYEEWNRVVQRAGEAIDNNRASEAAMDALRNQLDLWRDVFGEESSKSRVSVSTIQAQLQSLGPVPEGGDPEDVAAERDTLEKQLAFARAPARRAELAQAEASELIRAIDVLMRDRQTQLLIEPGPIPVNPAIWLPAWKDVQRSLLLMGLEFSTSWVHEKRSNSLGKTLPIILFYLAVGGLLILRGGRWVRSGLEHMLTREGKISAARWVMLFLLSFGQVILPMFGVFALTKAVYATDLAGLRGDIVLSNLPLLTFQVLVARWLGERIFSRYEDPLLPIQLSNVEKVQGRHASAALGVFLAVNTLFSELARYDNWQLEAQAVVFFTTTMFAAICMGVLSRLVARQGAQMVVPDESRRSATGLIVVFVSRFMLAAAIVSVTLGIFGLTRAGGFLVFAATKTVLLIAFILVIQRLVQKIFAALEGRDDDDSSLAAVLIGAMLVIATMPILALFWGARVADLQEIWSQLASGLRFGDMTLSPRTIFIFLLVYSVGHMLTRLSQSMLRDNILPKTKLDPGGQNAIVVGSGYVGIFLAALVALTIAGIDLSNVALFAGALSVGIGFGLQTIVSNFVSGIILLIERPITEGDWIEVGGQMGYVRDISVRATRIETFDRTDVVVPNSDFISGTVTNYTRGNTVGRIIVPVGVAYGTDTRRVEGILREIAEAHPMVLANPAPGIVFQGFGADSLDFEIRAILRDVNWSLSVRSEINHEIAKRFVEEGIEIPYAQRDIWIRNPEALGGVAADDGAQDAANTPQEPVQLAQKREPVEPDLEDMPGSEGDGDGDAR</sequence>
<feature type="transmembrane region" description="Helical" evidence="8">
    <location>
        <begin position="577"/>
        <end position="606"/>
    </location>
</feature>
<evidence type="ECO:0000256" key="4">
    <source>
        <dbReference type="ARBA" id="ARBA00022692"/>
    </source>
</evidence>
<name>A0A4R1NMH1_9RHOB</name>
<keyword evidence="3" id="KW-1003">Cell membrane</keyword>
<feature type="domain" description="Mechanosensitive ion channel MscS C-terminal" evidence="12">
    <location>
        <begin position="669"/>
        <end position="750"/>
    </location>
</feature>
<feature type="transmembrane region" description="Helical" evidence="8">
    <location>
        <begin position="420"/>
        <end position="438"/>
    </location>
</feature>
<evidence type="ECO:0000256" key="2">
    <source>
        <dbReference type="ARBA" id="ARBA00008017"/>
    </source>
</evidence>
<keyword evidence="4 8" id="KW-0812">Transmembrane</keyword>
<dbReference type="GO" id="GO:0008381">
    <property type="term" value="F:mechanosensitive monoatomic ion channel activity"/>
    <property type="evidence" value="ECO:0007669"/>
    <property type="project" value="UniProtKB-ARBA"/>
</dbReference>
<feature type="transmembrane region" description="Helical" evidence="8">
    <location>
        <begin position="459"/>
        <end position="482"/>
    </location>
</feature>
<feature type="domain" description="Mechanosensitive ion channel MscS" evidence="10">
    <location>
        <begin position="593"/>
        <end position="660"/>
    </location>
</feature>
<dbReference type="InterPro" id="IPR052702">
    <property type="entry name" value="MscS-like_channel"/>
</dbReference>
<evidence type="ECO:0000259" key="11">
    <source>
        <dbReference type="Pfam" id="PF12607"/>
    </source>
</evidence>
<evidence type="ECO:0000259" key="12">
    <source>
        <dbReference type="Pfam" id="PF21082"/>
    </source>
</evidence>
<dbReference type="SUPFAM" id="SSF50182">
    <property type="entry name" value="Sm-like ribonucleoproteins"/>
    <property type="match status" value="1"/>
</dbReference>
<feature type="region of interest" description="Disordered" evidence="7">
    <location>
        <begin position="768"/>
        <end position="813"/>
    </location>
</feature>
<feature type="transmembrane region" description="Helical" evidence="8">
    <location>
        <begin position="390"/>
        <end position="414"/>
    </location>
</feature>
<organism evidence="13 14">
    <name type="scientific">Shimia isoporae</name>
    <dbReference type="NCBI Taxonomy" id="647720"/>
    <lineage>
        <taxon>Bacteria</taxon>
        <taxon>Pseudomonadati</taxon>
        <taxon>Pseudomonadota</taxon>
        <taxon>Alphaproteobacteria</taxon>
        <taxon>Rhodobacterales</taxon>
        <taxon>Roseobacteraceae</taxon>
    </lineage>
</organism>
<keyword evidence="14" id="KW-1185">Reference proteome</keyword>
<dbReference type="InterPro" id="IPR049278">
    <property type="entry name" value="MS_channel_C"/>
</dbReference>
<dbReference type="EMBL" id="SMGR01000001">
    <property type="protein sequence ID" value="TCL09514.1"/>
    <property type="molecule type" value="Genomic_DNA"/>
</dbReference>
<feature type="transmembrane region" description="Helical" evidence="8">
    <location>
        <begin position="234"/>
        <end position="254"/>
    </location>
</feature>
<feature type="compositionally biased region" description="Low complexity" evidence="7">
    <location>
        <begin position="768"/>
        <end position="778"/>
    </location>
</feature>
<dbReference type="Pfam" id="PF12607">
    <property type="entry name" value="DUF3772"/>
    <property type="match status" value="1"/>
</dbReference>
<feature type="transmembrane region" description="Helical" evidence="8">
    <location>
        <begin position="196"/>
        <end position="213"/>
    </location>
</feature>
<feature type="transmembrane region" description="Helical" evidence="8">
    <location>
        <begin position="509"/>
        <end position="527"/>
    </location>
</feature>
<dbReference type="PANTHER" id="PTHR30347">
    <property type="entry name" value="POTASSIUM CHANNEL RELATED"/>
    <property type="match status" value="1"/>
</dbReference>